<dbReference type="GO" id="GO:0002100">
    <property type="term" value="P:tRNA wobble adenosine to inosine editing"/>
    <property type="evidence" value="ECO:0007669"/>
    <property type="project" value="InterPro"/>
</dbReference>
<evidence type="ECO:0000313" key="3">
    <source>
        <dbReference type="Proteomes" id="UP000019375"/>
    </source>
</evidence>
<dbReference type="Proteomes" id="UP000019375">
    <property type="component" value="Unassembled WGS sequence"/>
</dbReference>
<dbReference type="PANTHER" id="PTHR47803:SF1">
    <property type="entry name" value="TRNA-SPECIFIC ADENOSINE DEAMINASE 1"/>
    <property type="match status" value="1"/>
</dbReference>
<protein>
    <submittedName>
        <fullName evidence="2">ZYBA0S05-00606g1_1</fullName>
    </submittedName>
</protein>
<reference evidence="3" key="1">
    <citation type="journal article" date="2013" name="Genome Announc.">
        <title>Genome sequence of the food spoilage yeast Zygosaccharomyces bailii CLIB 213(T).</title>
        <authorList>
            <person name="Galeote V."/>
            <person name="Bigey F."/>
            <person name="Devillers H."/>
            <person name="Neuveglise C."/>
            <person name="Dequin S."/>
        </authorList>
    </citation>
    <scope>NUCLEOTIDE SEQUENCE [LARGE SCALE GENOMIC DNA]</scope>
    <source>
        <strain evidence="3">CLIB 213 / ATCC 58445 / CBS 680 / CCRC 21525 / NBRC 1098 / NCYC 1416 / NRRL Y-2227</strain>
    </source>
</reference>
<dbReference type="SMART" id="SM00552">
    <property type="entry name" value="ADEAMc"/>
    <property type="match status" value="1"/>
</dbReference>
<dbReference type="InterPro" id="IPR002466">
    <property type="entry name" value="A_deamin"/>
</dbReference>
<dbReference type="Pfam" id="PF02137">
    <property type="entry name" value="A_deamin"/>
    <property type="match status" value="1"/>
</dbReference>
<dbReference type="PROSITE" id="PS50141">
    <property type="entry name" value="A_DEAMIN_EDITASE"/>
    <property type="match status" value="1"/>
</dbReference>
<organism evidence="2 3">
    <name type="scientific">Zygosaccharomyces bailii (strain CLIB 213 / ATCC 58445 / CBS 680 / BCRC 21525 / NBRC 1098 / NCYC 1416 / NRRL Y-2227)</name>
    <dbReference type="NCBI Taxonomy" id="1333698"/>
    <lineage>
        <taxon>Eukaryota</taxon>
        <taxon>Fungi</taxon>
        <taxon>Dikarya</taxon>
        <taxon>Ascomycota</taxon>
        <taxon>Saccharomycotina</taxon>
        <taxon>Saccharomycetes</taxon>
        <taxon>Saccharomycetales</taxon>
        <taxon>Saccharomycetaceae</taxon>
        <taxon>Zygosaccharomyces</taxon>
    </lineage>
</organism>
<dbReference type="GO" id="GO:0003723">
    <property type="term" value="F:RNA binding"/>
    <property type="evidence" value="ECO:0007669"/>
    <property type="project" value="InterPro"/>
</dbReference>
<dbReference type="AlphaFoldDB" id="A0A8J2T7T2"/>
<sequence length="377" mass="42608">MLDAALGERISIEVNKAYRELNASCKPIVRSNGVKEWTVLAGVVAVDRMTNKLRLISIATGVKALPDFLLVRSGGRMVHDCHAEILALRAFNTVLLRQISELAEDPALEQDLVVRSSLTRSYAIRDNWELALYISTLPCGDASMELLTADEDGATIQDDDPIQFIDPSIKSIVRGRLNYSKRGIVRTKPGRFDSQITLSKSCSDKLCMKQSTSILNSMTWSLMEKPIYLKYLVCTSGQDCLEKSFHERITGDNFVPLQFLRCSEGFVDAKQTDEEQPSSMSSVKLFISKRNVVEEAILNGVKNGFYTKRSKPLRKNCAPIVSRYAQWQIYKRIKTDLPDMSYLKFKASNTQRNDLLCNTRDRLSPEGWINTFRDDLP</sequence>
<proteinExistence type="predicted"/>
<dbReference type="EMBL" id="HG316458">
    <property type="protein sequence ID" value="CDF89740.1"/>
    <property type="molecule type" value="Genomic_DNA"/>
</dbReference>
<name>A0A8J2T7T2_ZYGB2</name>
<dbReference type="GO" id="GO:0043829">
    <property type="term" value="F:tRNA-specific adenosine-37 deaminase activity"/>
    <property type="evidence" value="ECO:0007669"/>
    <property type="project" value="TreeGrafter"/>
</dbReference>
<evidence type="ECO:0000259" key="1">
    <source>
        <dbReference type="PROSITE" id="PS50141"/>
    </source>
</evidence>
<dbReference type="PANTHER" id="PTHR47803">
    <property type="entry name" value="TRNA-SPECIFIC ADENOSINE DEAMINASE 1"/>
    <property type="match status" value="1"/>
</dbReference>
<feature type="domain" description="A to I editase" evidence="1">
    <location>
        <begin position="57"/>
        <end position="254"/>
    </location>
</feature>
<accession>A0A8J2T7T2</accession>
<dbReference type="InterPro" id="IPR042935">
    <property type="entry name" value="Tad1"/>
</dbReference>
<keyword evidence="3" id="KW-1185">Reference proteome</keyword>
<gene>
    <name evidence="2" type="ORF">BN860_00606g</name>
</gene>
<evidence type="ECO:0000313" key="2">
    <source>
        <dbReference type="EMBL" id="CDF89740.1"/>
    </source>
</evidence>
<dbReference type="OrthoDB" id="10268011at2759"/>